<sequence length="69" mass="7817">MLRPRYRPGWRPSWLDDLYLAPKKCEDYSSLEDADVRTSETASCTFADRGGSTSRDASTPLTLRADAWC</sequence>
<dbReference type="OrthoDB" id="2800525at2759"/>
<organism evidence="1 2">
    <name type="scientific">Phanerochaete sordida</name>
    <dbReference type="NCBI Taxonomy" id="48140"/>
    <lineage>
        <taxon>Eukaryota</taxon>
        <taxon>Fungi</taxon>
        <taxon>Dikarya</taxon>
        <taxon>Basidiomycota</taxon>
        <taxon>Agaricomycotina</taxon>
        <taxon>Agaricomycetes</taxon>
        <taxon>Polyporales</taxon>
        <taxon>Phanerochaetaceae</taxon>
        <taxon>Phanerochaete</taxon>
    </lineage>
</organism>
<evidence type="ECO:0000313" key="1">
    <source>
        <dbReference type="EMBL" id="GJE92546.1"/>
    </source>
</evidence>
<reference evidence="1 2" key="1">
    <citation type="submission" date="2021-08" db="EMBL/GenBank/DDBJ databases">
        <title>Draft Genome Sequence of Phanerochaete sordida strain YK-624.</title>
        <authorList>
            <person name="Mori T."/>
            <person name="Dohra H."/>
            <person name="Suzuki T."/>
            <person name="Kawagishi H."/>
            <person name="Hirai H."/>
        </authorList>
    </citation>
    <scope>NUCLEOTIDE SEQUENCE [LARGE SCALE GENOMIC DNA]</scope>
    <source>
        <strain evidence="1 2">YK-624</strain>
    </source>
</reference>
<keyword evidence="2" id="KW-1185">Reference proteome</keyword>
<gene>
    <name evidence="1" type="ORF">PsYK624_087010</name>
</gene>
<accession>A0A9P3LEH9</accession>
<proteinExistence type="predicted"/>
<dbReference type="AlphaFoldDB" id="A0A9P3LEH9"/>
<protein>
    <submittedName>
        <fullName evidence="1">Uncharacterized protein</fullName>
    </submittedName>
</protein>
<evidence type="ECO:0000313" key="2">
    <source>
        <dbReference type="Proteomes" id="UP000703269"/>
    </source>
</evidence>
<name>A0A9P3LEH9_9APHY</name>
<comment type="caution">
    <text evidence="1">The sequence shown here is derived from an EMBL/GenBank/DDBJ whole genome shotgun (WGS) entry which is preliminary data.</text>
</comment>
<dbReference type="Proteomes" id="UP000703269">
    <property type="component" value="Unassembled WGS sequence"/>
</dbReference>
<dbReference type="EMBL" id="BPQB01000027">
    <property type="protein sequence ID" value="GJE92546.1"/>
    <property type="molecule type" value="Genomic_DNA"/>
</dbReference>